<feature type="transmembrane region" description="Helical" evidence="7">
    <location>
        <begin position="53"/>
        <end position="79"/>
    </location>
</feature>
<evidence type="ECO:0000256" key="7">
    <source>
        <dbReference type="SAM" id="Phobius"/>
    </source>
</evidence>
<feature type="domain" description="VTT" evidence="8">
    <location>
        <begin position="37"/>
        <end position="163"/>
    </location>
</feature>
<evidence type="ECO:0000313" key="10">
    <source>
        <dbReference type="Proteomes" id="UP000830167"/>
    </source>
</evidence>
<reference evidence="9" key="1">
    <citation type="submission" date="2021-12" db="EMBL/GenBank/DDBJ databases">
        <title>Alicyclobacillaceae gen. nov., sp. nov., isolated from chalcocite enrichment system.</title>
        <authorList>
            <person name="Jiang Z."/>
        </authorList>
    </citation>
    <scope>NUCLEOTIDE SEQUENCE</scope>
    <source>
        <strain evidence="9">MYW30-H2</strain>
    </source>
</reference>
<keyword evidence="10" id="KW-1185">Reference proteome</keyword>
<dbReference type="PANTHER" id="PTHR42709">
    <property type="entry name" value="ALKALINE PHOSPHATASE LIKE PROTEIN"/>
    <property type="match status" value="1"/>
</dbReference>
<keyword evidence="4 7" id="KW-0812">Transmembrane</keyword>
<dbReference type="Proteomes" id="UP000830167">
    <property type="component" value="Chromosome"/>
</dbReference>
<evidence type="ECO:0000256" key="5">
    <source>
        <dbReference type="ARBA" id="ARBA00022989"/>
    </source>
</evidence>
<comment type="similarity">
    <text evidence="2">Belongs to the DedA family.</text>
</comment>
<comment type="subcellular location">
    <subcellularLocation>
        <location evidence="1">Cell membrane</location>
        <topology evidence="1">Multi-pass membrane protein</topology>
    </subcellularLocation>
</comment>
<name>A0ABY4CQB0_9BACL</name>
<keyword evidence="3" id="KW-1003">Cell membrane</keyword>
<keyword evidence="6 7" id="KW-0472">Membrane</keyword>
<proteinExistence type="inferred from homology"/>
<dbReference type="PANTHER" id="PTHR42709:SF6">
    <property type="entry name" value="UNDECAPRENYL PHOSPHATE TRANSPORTER A"/>
    <property type="match status" value="1"/>
</dbReference>
<feature type="transmembrane region" description="Helical" evidence="7">
    <location>
        <begin position="143"/>
        <end position="163"/>
    </location>
</feature>
<accession>A0ABY4CQB0</accession>
<evidence type="ECO:0000256" key="4">
    <source>
        <dbReference type="ARBA" id="ARBA00022692"/>
    </source>
</evidence>
<evidence type="ECO:0000259" key="8">
    <source>
        <dbReference type="Pfam" id="PF09335"/>
    </source>
</evidence>
<organism evidence="9 10">
    <name type="scientific">Fodinisporobacter ferrooxydans</name>
    <dbReference type="NCBI Taxonomy" id="2901836"/>
    <lineage>
        <taxon>Bacteria</taxon>
        <taxon>Bacillati</taxon>
        <taxon>Bacillota</taxon>
        <taxon>Bacilli</taxon>
        <taxon>Bacillales</taxon>
        <taxon>Alicyclobacillaceae</taxon>
        <taxon>Fodinisporobacter</taxon>
    </lineage>
</organism>
<evidence type="ECO:0000256" key="2">
    <source>
        <dbReference type="ARBA" id="ARBA00010792"/>
    </source>
</evidence>
<keyword evidence="5 7" id="KW-1133">Transmembrane helix</keyword>
<evidence type="ECO:0000256" key="3">
    <source>
        <dbReference type="ARBA" id="ARBA00022475"/>
    </source>
</evidence>
<protein>
    <submittedName>
        <fullName evidence="9">DedA family protein</fullName>
    </submittedName>
</protein>
<feature type="transmembrane region" description="Helical" evidence="7">
    <location>
        <begin position="175"/>
        <end position="196"/>
    </location>
</feature>
<sequence length="203" mass="22569">MSMLLHVLGTFVMHLINALGYTGIVIAMAIESACIPLPSEVIMPFAGYLVWKGHFSLIGITLAGTIGNVIGSLVAYYVGYIGGRPFIERFGSYVFLSRRHLHSAEVWFAKYGSTAVFFGRILPFIRTFISLPAGIARMPIGRFIVYTALGSLPWSYALGLVGYKLGQHWEGIAKYMHPFTYITIAVVVVVFLYTLLKKRSRYS</sequence>
<dbReference type="InterPro" id="IPR051311">
    <property type="entry name" value="DedA_domain"/>
</dbReference>
<gene>
    <name evidence="9" type="ORF">LSG31_08115</name>
</gene>
<evidence type="ECO:0000256" key="6">
    <source>
        <dbReference type="ARBA" id="ARBA00023136"/>
    </source>
</evidence>
<dbReference type="InterPro" id="IPR032816">
    <property type="entry name" value="VTT_dom"/>
</dbReference>
<dbReference type="EMBL" id="CP089291">
    <property type="protein sequence ID" value="UOF92149.1"/>
    <property type="molecule type" value="Genomic_DNA"/>
</dbReference>
<dbReference type="Pfam" id="PF09335">
    <property type="entry name" value="VTT_dom"/>
    <property type="match status" value="1"/>
</dbReference>
<evidence type="ECO:0000313" key="9">
    <source>
        <dbReference type="EMBL" id="UOF92149.1"/>
    </source>
</evidence>
<dbReference type="RefSeq" id="WP_347438835.1">
    <property type="nucleotide sequence ID" value="NZ_CP089291.1"/>
</dbReference>
<evidence type="ECO:0000256" key="1">
    <source>
        <dbReference type="ARBA" id="ARBA00004651"/>
    </source>
</evidence>